<dbReference type="RefSeq" id="YP_009849910.1">
    <property type="nucleotide sequence ID" value="NC_048796.1"/>
</dbReference>
<evidence type="ECO:0000313" key="2">
    <source>
        <dbReference type="Proteomes" id="UP000319711"/>
    </source>
</evidence>
<dbReference type="EMBL" id="MN038177">
    <property type="protein sequence ID" value="QDH49653.1"/>
    <property type="molecule type" value="Genomic_DNA"/>
</dbReference>
<dbReference type="KEGG" id="vg:55620396"/>
<name>A0A514A8Q0_9CAUD</name>
<dbReference type="PROSITE" id="PS51257">
    <property type="entry name" value="PROKAR_LIPOPROTEIN"/>
    <property type="match status" value="1"/>
</dbReference>
<sequence length="320" mass="36270">MNLTKSIVIAGAGLAGLITACHFKKAPVYEAGPRMPQHRALLRFRGEEVSKLTGIPFRAVRVDKAVVYGNQMHQGTCPLNLANMYSLKVTGQLSGRSIMKLETATRYIAPDDFYDRLIEEVGEDRILFETPIDEAFNFNLDNRPSIISTIPMQVMMKITNLEHDEQIPFAFARQSISVHRFKVNVPCDIYQTIYFPAEDLKTYRASITGDTMIVEMIENGGSYMDTDIELAYIAGKFGLHPTQVDIASAEVVDQRYGKIVDMPQDLRQAVLYELTSQFRVFSIGRFATWRNLLLDDVADDVLKVDNLIHATNYQRLKNFK</sequence>
<protein>
    <submittedName>
        <fullName evidence="1">Oxidoreductase</fullName>
    </submittedName>
</protein>
<organism evidence="1 2">
    <name type="scientific">Pantoea phage Kyle</name>
    <dbReference type="NCBI Taxonomy" id="2589665"/>
    <lineage>
        <taxon>Viruses</taxon>
        <taxon>Duplodnaviria</taxon>
        <taxon>Heunggongvirae</taxon>
        <taxon>Uroviricota</taxon>
        <taxon>Caudoviricetes</taxon>
        <taxon>Lindbergviridae</taxon>
        <taxon>Kylevirus</taxon>
        <taxon>Kylevirus kyle</taxon>
    </lineage>
</organism>
<evidence type="ECO:0000313" key="1">
    <source>
        <dbReference type="EMBL" id="QDH49653.1"/>
    </source>
</evidence>
<proteinExistence type="predicted"/>
<dbReference type="GeneID" id="55620396"/>
<accession>A0A514A8Q0</accession>
<gene>
    <name evidence="1" type="primary">75</name>
    <name evidence="1" type="ORF">KYLE_78</name>
</gene>
<keyword evidence="2" id="KW-1185">Reference proteome</keyword>
<reference evidence="1 2" key="1">
    <citation type="submission" date="2019-06" db="EMBL/GenBank/DDBJ databases">
        <authorList>
            <person name="Fakulujo A."/>
            <person name="Fiaz D."/>
            <person name="Garg S."/>
            <person name="Gordon G."/>
            <person name="Haider Z."/>
            <person name="Hale A."/>
            <person name="Hodges K."/>
            <person name="Jacob L."/>
            <person name="Kandil F."/>
            <person name="Kincaid V."/>
            <person name="Melchor-Guerra M."/>
            <person name="Morrelli A."/>
            <person name="Morris R."/>
            <person name="Nawaz M."/>
            <person name="Nguyen N."/>
            <person name="Omair A."/>
            <person name="Pray J."/>
            <person name="Saleem H."/>
            <person name="Saravane K."/>
            <person name="Sharma A."/>
            <person name="Singh A."/>
            <person name="Walston M."/>
            <person name="Zaman H."/>
            <person name="Puthuveetil N."/>
            <person name="Do L."/>
            <person name="Islam N."/>
            <person name="Johnson A."/>
        </authorList>
    </citation>
    <scope>NUCLEOTIDE SEQUENCE [LARGE SCALE GENOMIC DNA]</scope>
</reference>
<dbReference type="Proteomes" id="UP000319711">
    <property type="component" value="Segment"/>
</dbReference>